<dbReference type="HOGENOM" id="CLU_063787_0_0_1"/>
<evidence type="ECO:0000313" key="2">
    <source>
        <dbReference type="EnsemblProtists" id="PYU1_T009769"/>
    </source>
</evidence>
<dbReference type="VEuPathDB" id="FungiDB:PYU1_G009751"/>
<dbReference type="OMA" id="KPETSEY"/>
<evidence type="ECO:0000313" key="3">
    <source>
        <dbReference type="Proteomes" id="UP000019132"/>
    </source>
</evidence>
<dbReference type="Gene3D" id="3.40.50.1820">
    <property type="entry name" value="alpha/beta hydrolase"/>
    <property type="match status" value="1"/>
</dbReference>
<keyword evidence="3" id="KW-1185">Reference proteome</keyword>
<dbReference type="eggNOG" id="KOG3043">
    <property type="taxonomic scope" value="Eukaryota"/>
</dbReference>
<proteinExistence type="predicted"/>
<dbReference type="InterPro" id="IPR002925">
    <property type="entry name" value="Dienelactn_hydro"/>
</dbReference>
<reference evidence="3" key="1">
    <citation type="journal article" date="2010" name="Genome Biol.">
        <title>Genome sequence of the necrotrophic plant pathogen Pythium ultimum reveals original pathogenicity mechanisms and effector repertoire.</title>
        <authorList>
            <person name="Levesque C.A."/>
            <person name="Brouwer H."/>
            <person name="Cano L."/>
            <person name="Hamilton J.P."/>
            <person name="Holt C."/>
            <person name="Huitema E."/>
            <person name="Raffaele S."/>
            <person name="Robideau G.P."/>
            <person name="Thines M."/>
            <person name="Win J."/>
            <person name="Zerillo M.M."/>
            <person name="Beakes G.W."/>
            <person name="Boore J.L."/>
            <person name="Busam D."/>
            <person name="Dumas B."/>
            <person name="Ferriera S."/>
            <person name="Fuerstenberg S.I."/>
            <person name="Gachon C.M."/>
            <person name="Gaulin E."/>
            <person name="Govers F."/>
            <person name="Grenville-Briggs L."/>
            <person name="Horner N."/>
            <person name="Hostetler J."/>
            <person name="Jiang R.H."/>
            <person name="Johnson J."/>
            <person name="Krajaejun T."/>
            <person name="Lin H."/>
            <person name="Meijer H.J."/>
            <person name="Moore B."/>
            <person name="Morris P."/>
            <person name="Phuntmart V."/>
            <person name="Puiu D."/>
            <person name="Shetty J."/>
            <person name="Stajich J.E."/>
            <person name="Tripathy S."/>
            <person name="Wawra S."/>
            <person name="van West P."/>
            <person name="Whitty B.R."/>
            <person name="Coutinho P.M."/>
            <person name="Henrissat B."/>
            <person name="Martin F."/>
            <person name="Thomas P.D."/>
            <person name="Tyler B.M."/>
            <person name="De Vries R.P."/>
            <person name="Kamoun S."/>
            <person name="Yandell M."/>
            <person name="Tisserat N."/>
            <person name="Buell C.R."/>
        </authorList>
    </citation>
    <scope>NUCLEOTIDE SEQUENCE</scope>
    <source>
        <strain evidence="3">DAOM:BR144</strain>
    </source>
</reference>
<reference evidence="2" key="3">
    <citation type="submission" date="2015-02" db="UniProtKB">
        <authorList>
            <consortium name="EnsemblProtists"/>
        </authorList>
    </citation>
    <scope>IDENTIFICATION</scope>
    <source>
        <strain evidence="2">DAOM BR144</strain>
    </source>
</reference>
<dbReference type="STRING" id="431595.K3WXS1"/>
<accession>K3WXS1</accession>
<feature type="domain" description="Dienelactone hydrolase" evidence="1">
    <location>
        <begin position="33"/>
        <end position="253"/>
    </location>
</feature>
<dbReference type="PANTHER" id="PTHR17630">
    <property type="entry name" value="DIENELACTONE HYDROLASE"/>
    <property type="match status" value="1"/>
</dbReference>
<dbReference type="PANTHER" id="PTHR17630:SF44">
    <property type="entry name" value="PROTEIN AIM2"/>
    <property type="match status" value="1"/>
</dbReference>
<organism evidence="2 3">
    <name type="scientific">Globisporangium ultimum (strain ATCC 200006 / CBS 805.95 / DAOM BR144)</name>
    <name type="common">Pythium ultimum</name>
    <dbReference type="NCBI Taxonomy" id="431595"/>
    <lineage>
        <taxon>Eukaryota</taxon>
        <taxon>Sar</taxon>
        <taxon>Stramenopiles</taxon>
        <taxon>Oomycota</taxon>
        <taxon>Peronosporomycetes</taxon>
        <taxon>Pythiales</taxon>
        <taxon>Pythiaceae</taxon>
        <taxon>Globisporangium</taxon>
    </lineage>
</organism>
<dbReference type="EnsemblProtists" id="PYU1_T009769">
    <property type="protein sequence ID" value="PYU1_T009769"/>
    <property type="gene ID" value="PYU1_G009751"/>
</dbReference>
<dbReference type="GO" id="GO:0016787">
    <property type="term" value="F:hydrolase activity"/>
    <property type="evidence" value="ECO:0007669"/>
    <property type="project" value="InterPro"/>
</dbReference>
<dbReference type="EMBL" id="GL376615">
    <property type="status" value="NOT_ANNOTATED_CDS"/>
    <property type="molecule type" value="Genomic_DNA"/>
</dbReference>
<reference evidence="3" key="2">
    <citation type="submission" date="2010-04" db="EMBL/GenBank/DDBJ databases">
        <authorList>
            <person name="Buell R."/>
            <person name="Hamilton J."/>
            <person name="Hostetler J."/>
        </authorList>
    </citation>
    <scope>NUCLEOTIDE SEQUENCE [LARGE SCALE GENOMIC DNA]</scope>
    <source>
        <strain evidence="3">DAOM:BR144</strain>
    </source>
</reference>
<dbReference type="Proteomes" id="UP000019132">
    <property type="component" value="Unassembled WGS sequence"/>
</dbReference>
<dbReference type="AlphaFoldDB" id="K3WXS1"/>
<dbReference type="InParanoid" id="K3WXS1"/>
<dbReference type="Pfam" id="PF01738">
    <property type="entry name" value="DLH"/>
    <property type="match status" value="1"/>
</dbReference>
<dbReference type="SUPFAM" id="SSF53474">
    <property type="entry name" value="alpha/beta-Hydrolases"/>
    <property type="match status" value="1"/>
</dbReference>
<protein>
    <recommendedName>
        <fullName evidence="1">Dienelactone hydrolase domain-containing protein</fullName>
    </recommendedName>
</protein>
<sequence length="256" mass="27610">MTTPCPPNSIGALAGVGGAAGSMVQFHNTSMFVAQPNVTVKVGLLGFPDIFGLDSGRTKSDAEALAKLGYAIAVVDMADGDYLTPETMADLPNWRNKFTFDEVLAARVQDGIEYLRSEFDVESIATYGYCWGAWVNARQSALPDPIIKGAVSFHPSWATENVFNGDGAVEKMVERISVPQVLMAAGNDPAFVRENGTVIQILAGKPETSEYSKAIDFPDMAHGWVHRGNLSDPAVEAAVDKAWHEAIEFFRKVAPQ</sequence>
<name>K3WXS1_GLOUD</name>
<evidence type="ECO:0000259" key="1">
    <source>
        <dbReference type="Pfam" id="PF01738"/>
    </source>
</evidence>
<dbReference type="InterPro" id="IPR029058">
    <property type="entry name" value="AB_hydrolase_fold"/>
</dbReference>